<dbReference type="RefSeq" id="WP_193150340.1">
    <property type="nucleotide sequence ID" value="NZ_CP041235.1"/>
</dbReference>
<evidence type="ECO:0000313" key="3">
    <source>
        <dbReference type="Proteomes" id="UP000593719"/>
    </source>
</evidence>
<feature type="coiled-coil region" evidence="1">
    <location>
        <begin position="66"/>
        <end position="100"/>
    </location>
</feature>
<accession>A0A7M1B3T1</accession>
<dbReference type="KEGG" id="ssei:FJR45_09565"/>
<keyword evidence="3" id="KW-1185">Reference proteome</keyword>
<protein>
    <submittedName>
        <fullName evidence="2">Uncharacterized protein</fullName>
    </submittedName>
</protein>
<name>A0A7M1B3T1_9BACT</name>
<evidence type="ECO:0000313" key="2">
    <source>
        <dbReference type="EMBL" id="QOP44176.1"/>
    </source>
</evidence>
<evidence type="ECO:0000256" key="1">
    <source>
        <dbReference type="SAM" id="Coils"/>
    </source>
</evidence>
<sequence>MKLTLDEYSKKFKMSKEMISSKLRSKKLNYIVEDDTVYIIVPDEASPQPQQNTSPAKPRTTVAMVLSLYQKENLQLKAKIVQLEEKIDKLINDKEQMLRDEMSKIEKVYATKDEQLKQVLELLNTKLLAQNSNTVHDVEPLPQTQKAIEVEKENQIVELKTYLKTLDLEPYQRKIIKKRFLAVYDSDIRVIKQNGKLYLDFAKYDYSDLLEY</sequence>
<dbReference type="EMBL" id="CP041235">
    <property type="protein sequence ID" value="QOP44176.1"/>
    <property type="molecule type" value="Genomic_DNA"/>
</dbReference>
<reference evidence="2 3" key="1">
    <citation type="submission" date="2019-06" db="EMBL/GenBank/DDBJ databases">
        <title>Sulfurimonas gotlandica sp. nov., a chemoautotrophic and psychrotolerant epsilonproteobacterium isolated from a pelagic redoxcline, and an emended description of the genus Sulfurimonas.</title>
        <authorList>
            <person name="Wang S."/>
            <person name="Jiang L."/>
            <person name="Shao Z."/>
        </authorList>
    </citation>
    <scope>NUCLEOTIDE SEQUENCE [LARGE SCALE GENOMIC DNA]</scope>
    <source>
        <strain evidence="2 3">S2-6</strain>
    </source>
</reference>
<keyword evidence="1" id="KW-0175">Coiled coil</keyword>
<dbReference type="Proteomes" id="UP000593719">
    <property type="component" value="Chromosome"/>
</dbReference>
<gene>
    <name evidence="2" type="ORF">FJR45_09565</name>
</gene>
<organism evidence="2 3">
    <name type="scientific">Sulfurimonas sediminis</name>
    <dbReference type="NCBI Taxonomy" id="2590020"/>
    <lineage>
        <taxon>Bacteria</taxon>
        <taxon>Pseudomonadati</taxon>
        <taxon>Campylobacterota</taxon>
        <taxon>Epsilonproteobacteria</taxon>
        <taxon>Campylobacterales</taxon>
        <taxon>Sulfurimonadaceae</taxon>
        <taxon>Sulfurimonas</taxon>
    </lineage>
</organism>
<proteinExistence type="predicted"/>
<dbReference type="AlphaFoldDB" id="A0A7M1B3T1"/>